<organism evidence="8 9">
    <name type="scientific">Candidatus Giovannonibacteria bacterium GW2011_GWA2_45_21</name>
    <dbReference type="NCBI Taxonomy" id="1618649"/>
    <lineage>
        <taxon>Bacteria</taxon>
        <taxon>Candidatus Giovannoniibacteriota</taxon>
    </lineage>
</organism>
<dbReference type="PROSITE" id="PS52039">
    <property type="entry name" value="TOPO_IA_2"/>
    <property type="match status" value="1"/>
</dbReference>
<protein>
    <recommendedName>
        <fullName evidence="5">Omega-protein</fullName>
    </recommendedName>
    <alternativeName>
        <fullName evidence="4">Relaxing enzyme</fullName>
    </alternativeName>
    <alternativeName>
        <fullName evidence="2">Swivelase</fullName>
    </alternativeName>
    <alternativeName>
        <fullName evidence="3">Untwisting enzyme</fullName>
    </alternativeName>
</protein>
<dbReference type="InterPro" id="IPR006171">
    <property type="entry name" value="TOPRIM_dom"/>
</dbReference>
<reference evidence="8 9" key="1">
    <citation type="journal article" date="2015" name="Nature">
        <title>rRNA introns, odd ribosomes, and small enigmatic genomes across a large radiation of phyla.</title>
        <authorList>
            <person name="Brown C.T."/>
            <person name="Hug L.A."/>
            <person name="Thomas B.C."/>
            <person name="Sharon I."/>
            <person name="Castelle C.J."/>
            <person name="Singh A."/>
            <person name="Wilkins M.J."/>
            <person name="Williams K.H."/>
            <person name="Banfield J.F."/>
        </authorList>
    </citation>
    <scope>NUCLEOTIDE SEQUENCE [LARGE SCALE GENOMIC DNA]</scope>
</reference>
<feature type="domain" description="Toprim" evidence="6">
    <location>
        <begin position="1"/>
        <end position="111"/>
    </location>
</feature>
<evidence type="ECO:0000259" key="7">
    <source>
        <dbReference type="PROSITE" id="PS52039"/>
    </source>
</evidence>
<dbReference type="Pfam" id="PF01131">
    <property type="entry name" value="Topoisom_bac"/>
    <property type="match status" value="1"/>
</dbReference>
<accession>A0A0G1Q6G3</accession>
<evidence type="ECO:0000256" key="1">
    <source>
        <dbReference type="ARBA" id="ARBA00023235"/>
    </source>
</evidence>
<comment type="caution">
    <text evidence="8">The sequence shown here is derived from an EMBL/GenBank/DDBJ whole genome shotgun (WGS) entry which is preliminary data.</text>
</comment>
<evidence type="ECO:0000313" key="9">
    <source>
        <dbReference type="Proteomes" id="UP000034696"/>
    </source>
</evidence>
<dbReference type="InterPro" id="IPR013497">
    <property type="entry name" value="Topo_IA_cen"/>
</dbReference>
<dbReference type="InterPro" id="IPR000380">
    <property type="entry name" value="Topo_IA"/>
</dbReference>
<dbReference type="AlphaFoldDB" id="A0A0G1Q6G3"/>
<dbReference type="InterPro" id="IPR034149">
    <property type="entry name" value="TOPRIM_TopoI"/>
</dbReference>
<sequence>MKLIIVESPTKARTISQFLGSDFKVESSYGHVRDLPEKKLGIDLEKDFEPQYVILPKAKKRVAELKSEAKKSEKVILATDEDREGEAISWHLIQALGLDDGKISKTERIVFHEITKTAIENALKNPRNIDENLVDAQQARRILDRLVGYKLSPFLWKKVARGLSAGRVQSVAVRLVAEREREIEKFKPEEFHTISAKFLKDSREFLAQLIKIGEKKLDKFAVKTAAEAEKIINDLSPYGGSP</sequence>
<dbReference type="PRINTS" id="PR00417">
    <property type="entry name" value="PRTPISMRASEI"/>
</dbReference>
<dbReference type="PROSITE" id="PS50880">
    <property type="entry name" value="TOPRIM"/>
    <property type="match status" value="1"/>
</dbReference>
<dbReference type="InterPro" id="IPR003601">
    <property type="entry name" value="Topo_IA_2"/>
</dbReference>
<evidence type="ECO:0000256" key="5">
    <source>
        <dbReference type="ARBA" id="ARBA00032877"/>
    </source>
</evidence>
<dbReference type="SMART" id="SM00493">
    <property type="entry name" value="TOPRIM"/>
    <property type="match status" value="1"/>
</dbReference>
<dbReference type="PATRIC" id="fig|1618649.3.peg.426"/>
<dbReference type="SMART" id="SM00436">
    <property type="entry name" value="TOP1Bc"/>
    <property type="match status" value="1"/>
</dbReference>
<evidence type="ECO:0000256" key="2">
    <source>
        <dbReference type="ARBA" id="ARBA00030003"/>
    </source>
</evidence>
<dbReference type="PANTHER" id="PTHR42785">
    <property type="entry name" value="DNA TOPOISOMERASE, TYPE IA, CORE"/>
    <property type="match status" value="1"/>
</dbReference>
<proteinExistence type="predicted"/>
<dbReference type="InterPro" id="IPR023405">
    <property type="entry name" value="Topo_IA_core_domain"/>
</dbReference>
<evidence type="ECO:0000256" key="4">
    <source>
        <dbReference type="ARBA" id="ARBA00032235"/>
    </source>
</evidence>
<evidence type="ECO:0000256" key="3">
    <source>
        <dbReference type="ARBA" id="ARBA00031985"/>
    </source>
</evidence>
<dbReference type="EMBL" id="LCKT01000026">
    <property type="protein sequence ID" value="KKU04170.1"/>
    <property type="molecule type" value="Genomic_DNA"/>
</dbReference>
<dbReference type="GO" id="GO:0003677">
    <property type="term" value="F:DNA binding"/>
    <property type="evidence" value="ECO:0007669"/>
    <property type="project" value="InterPro"/>
</dbReference>
<dbReference type="Gene3D" id="1.10.460.10">
    <property type="entry name" value="Topoisomerase I, domain 2"/>
    <property type="match status" value="1"/>
</dbReference>
<dbReference type="PANTHER" id="PTHR42785:SF1">
    <property type="entry name" value="DNA TOPOISOMERASE"/>
    <property type="match status" value="1"/>
</dbReference>
<gene>
    <name evidence="8" type="ORF">UX06_C0026G0002</name>
</gene>
<dbReference type="Pfam" id="PF01751">
    <property type="entry name" value="Toprim"/>
    <property type="match status" value="1"/>
</dbReference>
<dbReference type="Gene3D" id="3.40.50.140">
    <property type="match status" value="1"/>
</dbReference>
<dbReference type="CDD" id="cd03363">
    <property type="entry name" value="TOPRIM_TopoIA_TopoI"/>
    <property type="match status" value="1"/>
</dbReference>
<dbReference type="GO" id="GO:0003917">
    <property type="term" value="F:DNA topoisomerase type I (single strand cut, ATP-independent) activity"/>
    <property type="evidence" value="ECO:0007669"/>
    <property type="project" value="InterPro"/>
</dbReference>
<evidence type="ECO:0000313" key="8">
    <source>
        <dbReference type="EMBL" id="KKU04170.1"/>
    </source>
</evidence>
<feature type="domain" description="Topo IA-type catalytic" evidence="7">
    <location>
        <begin position="130"/>
        <end position="242"/>
    </location>
</feature>
<dbReference type="SUPFAM" id="SSF56712">
    <property type="entry name" value="Prokaryotic type I DNA topoisomerase"/>
    <property type="match status" value="1"/>
</dbReference>
<name>A0A0G1Q6G3_9BACT</name>
<dbReference type="InterPro" id="IPR013825">
    <property type="entry name" value="Topo_IA_cen_sub2"/>
</dbReference>
<dbReference type="Proteomes" id="UP000034696">
    <property type="component" value="Unassembled WGS sequence"/>
</dbReference>
<dbReference type="Gene3D" id="2.70.20.10">
    <property type="entry name" value="Topoisomerase I, domain 3"/>
    <property type="match status" value="1"/>
</dbReference>
<evidence type="ECO:0000259" key="6">
    <source>
        <dbReference type="PROSITE" id="PS50880"/>
    </source>
</evidence>
<keyword evidence="1 8" id="KW-0413">Isomerase</keyword>
<dbReference type="InterPro" id="IPR013824">
    <property type="entry name" value="Topo_IA_cen_sub1"/>
</dbReference>
<dbReference type="GO" id="GO:0006265">
    <property type="term" value="P:DNA topological change"/>
    <property type="evidence" value="ECO:0007669"/>
    <property type="project" value="InterPro"/>
</dbReference>